<keyword evidence="2" id="KW-1185">Reference proteome</keyword>
<sequence length="748" mass="76239">MGFTFGNMARALSALAAVLPFASAVPFGLQIYSCTLPGVIAPGFDDGPWIYSEDILDRMEAAGIKATWFINGANKGNIYDYNSTLLRMIDMGHQIGSHTWSHKDLATLTADEVKEEMLLLEEALINILGYFPYYMRPPFLSVSAVALQALKELQYHVIIGDLNTKDWEYQTESGIETAKKLFTDGLDIGRTIVEAHEQEVWTHGVLIDFMIQTIQARGLKTVTVAECLQDTQVYRQARSTNTTFTDPEPTVVYSLNNLCGNINAGNNLGWTCPPNGGRCCSKYGHCGSGTSYCAPTVCQPAFGSCSVAPTSTYVDEAANVNTKTGIPPRTVSATALATPLGRGSVTPDRTCGDVGKGNNNGYVCKTGQCCSRYGNCGTASDYCAPSVCQSAFGTCDDAAPVRGSVSPDRTCGDVGKGNNNGYVCKTGQCCSRYGNCGNTTDYCAPSVCQSAFGRCDDTAPGRGSVSPDGTCGDVGKGNNNGNVCKPGLCCSKFGNCGATNDYCAASLGCQSAFGNCTGVVSSSSSSGFLTTSADSSSPIRLLISNITTSATSSSMASSTLSSTSNSASSSQSSPNPSGSLAPSTSLAILSTSNSTTLPSSSPAVNALLAASLSGSASVASLNSTTTDAGLRTSVSSSVSSSASSSPTSSASSSPTSSDTVSSASSAATSSSSSQAVAAAAVASSSPMPSSITGSSSTAVSSTLTDASSAPKTILSSIVSSSIISSNSTSSNSTSSSSTSSSSTSSSAL</sequence>
<name>A0ACB6S755_9PLEO</name>
<organism evidence="1 2">
    <name type="scientific">Macroventuria anomochaeta</name>
    <dbReference type="NCBI Taxonomy" id="301207"/>
    <lineage>
        <taxon>Eukaryota</taxon>
        <taxon>Fungi</taxon>
        <taxon>Dikarya</taxon>
        <taxon>Ascomycota</taxon>
        <taxon>Pezizomycotina</taxon>
        <taxon>Dothideomycetes</taxon>
        <taxon>Pleosporomycetidae</taxon>
        <taxon>Pleosporales</taxon>
        <taxon>Pleosporineae</taxon>
        <taxon>Didymellaceae</taxon>
        <taxon>Macroventuria</taxon>
    </lineage>
</organism>
<evidence type="ECO:0000313" key="2">
    <source>
        <dbReference type="Proteomes" id="UP000799754"/>
    </source>
</evidence>
<evidence type="ECO:0000313" key="1">
    <source>
        <dbReference type="EMBL" id="KAF2629189.1"/>
    </source>
</evidence>
<accession>A0ACB6S755</accession>
<comment type="caution">
    <text evidence="1">The sequence shown here is derived from an EMBL/GenBank/DDBJ whole genome shotgun (WGS) entry which is preliminary data.</text>
</comment>
<protein>
    <submittedName>
        <fullName evidence="1">Carbohydrate-binding module family 18 protein</fullName>
    </submittedName>
</protein>
<dbReference type="Proteomes" id="UP000799754">
    <property type="component" value="Unassembled WGS sequence"/>
</dbReference>
<reference evidence="1" key="1">
    <citation type="journal article" date="2020" name="Stud. Mycol.">
        <title>101 Dothideomycetes genomes: a test case for predicting lifestyles and emergence of pathogens.</title>
        <authorList>
            <person name="Haridas S."/>
            <person name="Albert R."/>
            <person name="Binder M."/>
            <person name="Bloem J."/>
            <person name="Labutti K."/>
            <person name="Salamov A."/>
            <person name="Andreopoulos B."/>
            <person name="Baker S."/>
            <person name="Barry K."/>
            <person name="Bills G."/>
            <person name="Bluhm B."/>
            <person name="Cannon C."/>
            <person name="Castanera R."/>
            <person name="Culley D."/>
            <person name="Daum C."/>
            <person name="Ezra D."/>
            <person name="Gonzalez J."/>
            <person name="Henrissat B."/>
            <person name="Kuo A."/>
            <person name="Liang C."/>
            <person name="Lipzen A."/>
            <person name="Lutzoni F."/>
            <person name="Magnuson J."/>
            <person name="Mondo S."/>
            <person name="Nolan M."/>
            <person name="Ohm R."/>
            <person name="Pangilinan J."/>
            <person name="Park H.-J."/>
            <person name="Ramirez L."/>
            <person name="Alfaro M."/>
            <person name="Sun H."/>
            <person name="Tritt A."/>
            <person name="Yoshinaga Y."/>
            <person name="Zwiers L.-H."/>
            <person name="Turgeon B."/>
            <person name="Goodwin S."/>
            <person name="Spatafora J."/>
            <person name="Crous P."/>
            <person name="Grigoriev I."/>
        </authorList>
    </citation>
    <scope>NUCLEOTIDE SEQUENCE</scope>
    <source>
        <strain evidence="1">CBS 525.71</strain>
    </source>
</reference>
<gene>
    <name evidence="1" type="ORF">BU25DRAFT_364193</name>
</gene>
<proteinExistence type="predicted"/>
<dbReference type="EMBL" id="MU006710">
    <property type="protein sequence ID" value="KAF2629189.1"/>
    <property type="molecule type" value="Genomic_DNA"/>
</dbReference>